<dbReference type="AlphaFoldDB" id="A0A6G0I2P6"/>
<evidence type="ECO:0000256" key="2">
    <source>
        <dbReference type="PROSITE-ProRule" id="PRU00176"/>
    </source>
</evidence>
<dbReference type="SUPFAM" id="SSF54928">
    <property type="entry name" value="RNA-binding domain, RBD"/>
    <property type="match status" value="1"/>
</dbReference>
<dbReference type="InterPro" id="IPR012677">
    <property type="entry name" value="Nucleotide-bd_a/b_plait_sf"/>
</dbReference>
<dbReference type="SMART" id="SM00360">
    <property type="entry name" value="RRM"/>
    <property type="match status" value="1"/>
</dbReference>
<keyword evidence="1 2" id="KW-0694">RNA-binding</keyword>
<dbReference type="GO" id="GO:0003723">
    <property type="term" value="F:RNA binding"/>
    <property type="evidence" value="ECO:0007669"/>
    <property type="project" value="UniProtKB-UniRule"/>
</dbReference>
<evidence type="ECO:0000313" key="5">
    <source>
        <dbReference type="EMBL" id="KAE8285735.1"/>
    </source>
</evidence>
<dbReference type="Pfam" id="PF00076">
    <property type="entry name" value="RRM_1"/>
    <property type="match status" value="1"/>
</dbReference>
<dbReference type="InterPro" id="IPR000504">
    <property type="entry name" value="RRM_dom"/>
</dbReference>
<dbReference type="Gene3D" id="3.30.70.330">
    <property type="match status" value="1"/>
</dbReference>
<organism evidence="5 6">
    <name type="scientific">Larimichthys crocea</name>
    <name type="common">Large yellow croaker</name>
    <name type="synonym">Pseudosciaena crocea</name>
    <dbReference type="NCBI Taxonomy" id="215358"/>
    <lineage>
        <taxon>Eukaryota</taxon>
        <taxon>Metazoa</taxon>
        <taxon>Chordata</taxon>
        <taxon>Craniata</taxon>
        <taxon>Vertebrata</taxon>
        <taxon>Euteleostomi</taxon>
        <taxon>Actinopterygii</taxon>
        <taxon>Neopterygii</taxon>
        <taxon>Teleostei</taxon>
        <taxon>Neoteleostei</taxon>
        <taxon>Acanthomorphata</taxon>
        <taxon>Eupercaria</taxon>
        <taxon>Sciaenidae</taxon>
        <taxon>Larimichthys</taxon>
    </lineage>
</organism>
<feature type="region of interest" description="Disordered" evidence="3">
    <location>
        <begin position="76"/>
        <end position="200"/>
    </location>
</feature>
<keyword evidence="6" id="KW-1185">Reference proteome</keyword>
<dbReference type="FunFam" id="3.30.70.330:FF:000119">
    <property type="entry name" value="RNA-binding motif protein, X chromosome"/>
    <property type="match status" value="1"/>
</dbReference>
<evidence type="ECO:0000313" key="6">
    <source>
        <dbReference type="Proteomes" id="UP000424527"/>
    </source>
</evidence>
<dbReference type="InterPro" id="IPR035979">
    <property type="entry name" value="RBD_domain_sf"/>
</dbReference>
<dbReference type="GO" id="GO:0043226">
    <property type="term" value="C:organelle"/>
    <property type="evidence" value="ECO:0007669"/>
    <property type="project" value="UniProtKB-ARBA"/>
</dbReference>
<evidence type="ECO:0000256" key="3">
    <source>
        <dbReference type="SAM" id="MobiDB-lite"/>
    </source>
</evidence>
<feature type="compositionally biased region" description="Gly residues" evidence="3">
    <location>
        <begin position="127"/>
        <end position="136"/>
    </location>
</feature>
<keyword evidence="5" id="KW-0687">Ribonucleoprotein</keyword>
<comment type="caution">
    <text evidence="5">The sequence shown here is derived from an EMBL/GenBank/DDBJ whole genome shotgun (WGS) entry which is preliminary data.</text>
</comment>
<dbReference type="PANTHER" id="PTHR48034">
    <property type="entry name" value="TRANSFORMER-2 SEX-DETERMINING PROTEIN-RELATED"/>
    <property type="match status" value="1"/>
</dbReference>
<dbReference type="InterPro" id="IPR050441">
    <property type="entry name" value="RBM"/>
</dbReference>
<feature type="compositionally biased region" description="Basic and acidic residues" evidence="3">
    <location>
        <begin position="76"/>
        <end position="94"/>
    </location>
</feature>
<evidence type="ECO:0000256" key="1">
    <source>
        <dbReference type="ARBA" id="ARBA00022884"/>
    </source>
</evidence>
<dbReference type="PROSITE" id="PS50102">
    <property type="entry name" value="RRM"/>
    <property type="match status" value="1"/>
</dbReference>
<dbReference type="Proteomes" id="UP000424527">
    <property type="component" value="Unassembled WGS sequence"/>
</dbReference>
<protein>
    <submittedName>
        <fullName evidence="5">RNA-binding motif protein, X chromosome Heterogeneous nuclear ribonucleoprotein G</fullName>
    </submittedName>
</protein>
<proteinExistence type="predicted"/>
<name>A0A6G0I2P6_LARCR</name>
<dbReference type="EMBL" id="REGW02000015">
    <property type="protein sequence ID" value="KAE8285735.1"/>
    <property type="molecule type" value="Genomic_DNA"/>
</dbReference>
<sequence>MIARDFLQQQGGEFFSMAEADRPGKLFIGGLNTETTEKALEQYFNKYGRIFSLMKDRETNKSRGFAFVTFESPADAKDAAREMNGKSLDGKPIKVEQATKPQFESAGRRGPPPMHSRSRGPPRGPRGSRGGPGGMRGPPSRDYYENSGNVDTFFKGMSSRGPPPMKRGPPVRNGGPPPKRSAPSGPMSRAPMSRDRDPYVQKTATPVGIIIQEIRETMDLHPEIIHTENTPIPVPEMTMAQCQEATVTAMVMGEAGNREAIWTVQVGAPTEIHMMVTVTLAAPHLHGAPHHPMVGAVEAVVTMTMAAVPGMAMAVVTVMAAVGVTHIHLAVVSEWADRRGAQLPLSREATLLVIRTAAQVVEGHVVAVVAIDPIEEWLAADTELDLEKRIETKR</sequence>
<dbReference type="CDD" id="cd12382">
    <property type="entry name" value="RRM_RBMX_like"/>
    <property type="match status" value="1"/>
</dbReference>
<feature type="domain" description="RRM" evidence="4">
    <location>
        <begin position="24"/>
        <end position="100"/>
    </location>
</feature>
<gene>
    <name evidence="5" type="ORF">D5F01_LYC15402</name>
</gene>
<evidence type="ECO:0000259" key="4">
    <source>
        <dbReference type="PROSITE" id="PS50102"/>
    </source>
</evidence>
<accession>A0A6G0I2P6</accession>
<reference evidence="5 6" key="1">
    <citation type="submission" date="2019-07" db="EMBL/GenBank/DDBJ databases">
        <title>Chromosome genome assembly for large yellow croaker.</title>
        <authorList>
            <person name="Xiao S."/>
        </authorList>
    </citation>
    <scope>NUCLEOTIDE SEQUENCE [LARGE SCALE GENOMIC DNA]</scope>
    <source>
        <strain evidence="5">JMULYC20181020</strain>
        <tissue evidence="5">Muscle</tissue>
    </source>
</reference>
<dbReference type="GO" id="GO:1990904">
    <property type="term" value="C:ribonucleoprotein complex"/>
    <property type="evidence" value="ECO:0007669"/>
    <property type="project" value="UniProtKB-KW"/>
</dbReference>